<keyword evidence="2" id="KW-1185">Reference proteome</keyword>
<dbReference type="Proteomes" id="UP001469553">
    <property type="component" value="Unassembled WGS sequence"/>
</dbReference>
<evidence type="ECO:0000313" key="1">
    <source>
        <dbReference type="EMBL" id="MEQ2313231.1"/>
    </source>
</evidence>
<evidence type="ECO:0000313" key="2">
    <source>
        <dbReference type="Proteomes" id="UP001469553"/>
    </source>
</evidence>
<gene>
    <name evidence="1" type="ORF">AMECASPLE_039570</name>
</gene>
<accession>A0ABV1A6H3</accession>
<reference evidence="1 2" key="1">
    <citation type="submission" date="2021-06" db="EMBL/GenBank/DDBJ databases">
        <authorList>
            <person name="Palmer J.M."/>
        </authorList>
    </citation>
    <scope>NUCLEOTIDE SEQUENCE [LARGE SCALE GENOMIC DNA]</scope>
    <source>
        <strain evidence="1 2">AS_MEX2019</strain>
        <tissue evidence="1">Muscle</tissue>
    </source>
</reference>
<proteinExistence type="predicted"/>
<protein>
    <submittedName>
        <fullName evidence="1">Uncharacterized protein</fullName>
    </submittedName>
</protein>
<dbReference type="EMBL" id="JAHRIP010083779">
    <property type="protein sequence ID" value="MEQ2313231.1"/>
    <property type="molecule type" value="Genomic_DNA"/>
</dbReference>
<sequence>MFKKTFKAMLDEAVIYKKGEHTRNETIYKLLDEARSLTDQKQLKIFKQNLQGLVDQADRRKIKEKNCIAAFTKHYFKDGSVLSCCGATEKYVHC</sequence>
<name>A0ABV1A6H3_9TELE</name>
<organism evidence="1 2">
    <name type="scientific">Ameca splendens</name>
    <dbReference type="NCBI Taxonomy" id="208324"/>
    <lineage>
        <taxon>Eukaryota</taxon>
        <taxon>Metazoa</taxon>
        <taxon>Chordata</taxon>
        <taxon>Craniata</taxon>
        <taxon>Vertebrata</taxon>
        <taxon>Euteleostomi</taxon>
        <taxon>Actinopterygii</taxon>
        <taxon>Neopterygii</taxon>
        <taxon>Teleostei</taxon>
        <taxon>Neoteleostei</taxon>
        <taxon>Acanthomorphata</taxon>
        <taxon>Ovalentaria</taxon>
        <taxon>Atherinomorphae</taxon>
        <taxon>Cyprinodontiformes</taxon>
        <taxon>Goodeidae</taxon>
        <taxon>Ameca</taxon>
    </lineage>
</organism>
<comment type="caution">
    <text evidence="1">The sequence shown here is derived from an EMBL/GenBank/DDBJ whole genome shotgun (WGS) entry which is preliminary data.</text>
</comment>